<dbReference type="PROSITE" id="PS50943">
    <property type="entry name" value="HTH_CROC1"/>
    <property type="match status" value="1"/>
</dbReference>
<dbReference type="InterPro" id="IPR010982">
    <property type="entry name" value="Lambda_DNA-bd_dom_sf"/>
</dbReference>
<organism evidence="2 3">
    <name type="scientific">Kerstersia gyiorum</name>
    <dbReference type="NCBI Taxonomy" id="206506"/>
    <lineage>
        <taxon>Bacteria</taxon>
        <taxon>Pseudomonadati</taxon>
        <taxon>Pseudomonadota</taxon>
        <taxon>Betaproteobacteria</taxon>
        <taxon>Burkholderiales</taxon>
        <taxon>Alcaligenaceae</taxon>
        <taxon>Kerstersia</taxon>
    </lineage>
</organism>
<protein>
    <submittedName>
        <fullName evidence="2">DNA-binding protein</fullName>
    </submittedName>
</protein>
<dbReference type="Proteomes" id="UP000078084">
    <property type="component" value="Unassembled WGS sequence"/>
</dbReference>
<dbReference type="Gene3D" id="1.10.260.40">
    <property type="entry name" value="lambda repressor-like DNA-binding domains"/>
    <property type="match status" value="1"/>
</dbReference>
<reference evidence="2 3" key="1">
    <citation type="submission" date="2015-04" db="EMBL/GenBank/DDBJ databases">
        <title>Genome sequence of Kerstersia gyiorum CG1.</title>
        <authorList>
            <person name="Greninger A.L."/>
            <person name="Kozyreva V."/>
            <person name="Chaturvedi V."/>
        </authorList>
    </citation>
    <scope>NUCLEOTIDE SEQUENCE [LARGE SCALE GENOMIC DNA]</scope>
    <source>
        <strain evidence="2 3">CG1</strain>
    </source>
</reference>
<name>A0A171KW27_9BURK</name>
<keyword evidence="3" id="KW-1185">Reference proteome</keyword>
<dbReference type="GO" id="GO:0003677">
    <property type="term" value="F:DNA binding"/>
    <property type="evidence" value="ECO:0007669"/>
    <property type="project" value="UniProtKB-KW"/>
</dbReference>
<evidence type="ECO:0000313" key="2">
    <source>
        <dbReference type="EMBL" id="KKO73094.1"/>
    </source>
</evidence>
<dbReference type="Pfam" id="PF13560">
    <property type="entry name" value="HTH_31"/>
    <property type="match status" value="1"/>
</dbReference>
<dbReference type="CDD" id="cd00093">
    <property type="entry name" value="HTH_XRE"/>
    <property type="match status" value="1"/>
</dbReference>
<evidence type="ECO:0000259" key="1">
    <source>
        <dbReference type="PROSITE" id="PS50943"/>
    </source>
</evidence>
<proteinExistence type="predicted"/>
<dbReference type="SUPFAM" id="SSF47413">
    <property type="entry name" value="lambda repressor-like DNA-binding domains"/>
    <property type="match status" value="1"/>
</dbReference>
<comment type="caution">
    <text evidence="2">The sequence shown here is derived from an EMBL/GenBank/DDBJ whole genome shotgun (WGS) entry which is preliminary data.</text>
</comment>
<feature type="domain" description="HTH cro/C1-type" evidence="1">
    <location>
        <begin position="14"/>
        <end position="68"/>
    </location>
</feature>
<dbReference type="RefSeq" id="WP_068366988.1">
    <property type="nucleotide sequence ID" value="NZ_LBNE01000001.1"/>
</dbReference>
<dbReference type="AlphaFoldDB" id="A0A171KW27"/>
<dbReference type="SMART" id="SM00530">
    <property type="entry name" value="HTH_XRE"/>
    <property type="match status" value="1"/>
</dbReference>
<dbReference type="EMBL" id="LBNE01000001">
    <property type="protein sequence ID" value="KKO73094.1"/>
    <property type="molecule type" value="Genomic_DNA"/>
</dbReference>
<sequence length="72" mass="8311">MLYGPAYEAIRNLLRETRQHANLTQVELAQKLGRGQSYVSKVERGEQYIDLVEFLDWCRACNAKPAEVIDKL</sequence>
<dbReference type="InterPro" id="IPR001387">
    <property type="entry name" value="Cro/C1-type_HTH"/>
</dbReference>
<accession>A0A171KW27</accession>
<keyword evidence="2" id="KW-0238">DNA-binding</keyword>
<evidence type="ECO:0000313" key="3">
    <source>
        <dbReference type="Proteomes" id="UP000078084"/>
    </source>
</evidence>
<gene>
    <name evidence="2" type="ORF">AAV32_01995</name>
</gene>